<feature type="transmembrane region" description="Helical" evidence="20">
    <location>
        <begin position="326"/>
        <end position="345"/>
    </location>
</feature>
<feature type="transmembrane region" description="Helical" evidence="20">
    <location>
        <begin position="127"/>
        <end position="144"/>
    </location>
</feature>
<dbReference type="GO" id="GO:0005886">
    <property type="term" value="C:plasma membrane"/>
    <property type="evidence" value="ECO:0007669"/>
    <property type="project" value="UniProtKB-SubCell"/>
</dbReference>
<dbReference type="GO" id="GO:0004605">
    <property type="term" value="F:phosphatidate cytidylyltransferase activity"/>
    <property type="evidence" value="ECO:0007669"/>
    <property type="project" value="UniProtKB-EC"/>
</dbReference>
<dbReference type="Pfam" id="PF01148">
    <property type="entry name" value="CTP_transf_1"/>
    <property type="match status" value="1"/>
</dbReference>
<gene>
    <name evidence="21" type="ORF">XI38_10755</name>
</gene>
<feature type="transmembrane region" description="Helical" evidence="20">
    <location>
        <begin position="211"/>
        <end position="231"/>
    </location>
</feature>
<keyword evidence="13 20" id="KW-1133">Transmembrane helix</keyword>
<keyword evidence="22" id="KW-1185">Reference proteome</keyword>
<dbReference type="UniPathway" id="UPA00557">
    <property type="reaction ID" value="UER00614"/>
</dbReference>
<evidence type="ECO:0000256" key="12">
    <source>
        <dbReference type="ARBA" id="ARBA00022695"/>
    </source>
</evidence>
<evidence type="ECO:0000256" key="13">
    <source>
        <dbReference type="ARBA" id="ARBA00022989"/>
    </source>
</evidence>
<dbReference type="OrthoDB" id="9799199at2"/>
<evidence type="ECO:0000256" key="17">
    <source>
        <dbReference type="ARBA" id="ARBA00023264"/>
    </source>
</evidence>
<dbReference type="PROSITE" id="PS01315">
    <property type="entry name" value="CDS"/>
    <property type="match status" value="1"/>
</dbReference>
<feature type="transmembrane region" description="Helical" evidence="20">
    <location>
        <begin position="178"/>
        <end position="205"/>
    </location>
</feature>
<keyword evidence="14" id="KW-0443">Lipid metabolism</keyword>
<feature type="compositionally biased region" description="Low complexity" evidence="19">
    <location>
        <begin position="1"/>
        <end position="13"/>
    </location>
</feature>
<evidence type="ECO:0000256" key="11">
    <source>
        <dbReference type="ARBA" id="ARBA00022692"/>
    </source>
</evidence>
<evidence type="ECO:0000256" key="8">
    <source>
        <dbReference type="ARBA" id="ARBA00022475"/>
    </source>
</evidence>
<dbReference type="Proteomes" id="UP000037737">
    <property type="component" value="Unassembled WGS sequence"/>
</dbReference>
<keyword evidence="9" id="KW-0444">Lipid biosynthesis</keyword>
<name>A0A0M8MM82_9MICO</name>
<reference evidence="21" key="1">
    <citation type="submission" date="2015-04" db="EMBL/GenBank/DDBJ databases">
        <title>Complete genome sequence of Microbacterium chocolatum SIT 101, a bacterium enantioselectively hydrolyzing mesomeric diesters.</title>
        <authorList>
            <person name="Li X."/>
            <person name="Xu Y."/>
        </authorList>
    </citation>
    <scope>NUCLEOTIDE SEQUENCE [LARGE SCALE GENOMIC DNA]</scope>
    <source>
        <strain evidence="21">SIT 101</strain>
    </source>
</reference>
<comment type="similarity">
    <text evidence="5 18">Belongs to the CDS family.</text>
</comment>
<comment type="pathway">
    <text evidence="4">Lipid metabolism.</text>
</comment>
<dbReference type="PANTHER" id="PTHR46382:SF1">
    <property type="entry name" value="PHOSPHATIDATE CYTIDYLYLTRANSFERASE"/>
    <property type="match status" value="1"/>
</dbReference>
<proteinExistence type="inferred from homology"/>
<evidence type="ECO:0000256" key="3">
    <source>
        <dbReference type="ARBA" id="ARBA00005119"/>
    </source>
</evidence>
<evidence type="ECO:0000256" key="1">
    <source>
        <dbReference type="ARBA" id="ARBA00001698"/>
    </source>
</evidence>
<evidence type="ECO:0000256" key="9">
    <source>
        <dbReference type="ARBA" id="ARBA00022516"/>
    </source>
</evidence>
<sequence>MSDRSGGAAEVPGEPAPPLSRRQAARAREAGEPSAAFQAHVRAARSEFDSHVAHARAEFEEANERIKQRTGRNLILAIVIALAIGAVVLSTLLFVKWFFLVFALGAALLGVFEFSRALSASGRRVDLVPQLVAGTVLVLLPAILDPWLHWVTVFAAVAFVVVWRLLRQMVADDGRPGGAILSDALVSAFVQLYVPFFASLGVVLLRQEGGQWWILSFVIIAVAADTGAYASGLAWGRHPMAPKISPKKTWEGFAGAAAAAVIAGVLVAIFLLSLPWWAGIVVGLVILGTATAGDLGESMIKRDLGIKDMSSWLPGHGGVLDRLDSILPSAMAALALYYLFSPVVIA</sequence>
<dbReference type="EMBL" id="LAVO01000011">
    <property type="protein sequence ID" value="KOS10314.1"/>
    <property type="molecule type" value="Genomic_DNA"/>
</dbReference>
<keyword evidence="11 18" id="KW-0812">Transmembrane</keyword>
<organism evidence="21 22">
    <name type="scientific">Microbacterium aurantiacum</name>
    <dbReference type="NCBI Taxonomy" id="162393"/>
    <lineage>
        <taxon>Bacteria</taxon>
        <taxon>Bacillati</taxon>
        <taxon>Actinomycetota</taxon>
        <taxon>Actinomycetes</taxon>
        <taxon>Micrococcales</taxon>
        <taxon>Microbacteriaceae</taxon>
        <taxon>Microbacterium</taxon>
    </lineage>
</organism>
<feature type="transmembrane region" description="Helical" evidence="20">
    <location>
        <begin position="97"/>
        <end position="115"/>
    </location>
</feature>
<evidence type="ECO:0000256" key="2">
    <source>
        <dbReference type="ARBA" id="ARBA00004651"/>
    </source>
</evidence>
<evidence type="ECO:0000256" key="5">
    <source>
        <dbReference type="ARBA" id="ARBA00010185"/>
    </source>
</evidence>
<comment type="catalytic activity">
    <reaction evidence="1 18">
        <text>a 1,2-diacyl-sn-glycero-3-phosphate + CTP + H(+) = a CDP-1,2-diacyl-sn-glycerol + diphosphate</text>
        <dbReference type="Rhea" id="RHEA:16229"/>
        <dbReference type="ChEBI" id="CHEBI:15378"/>
        <dbReference type="ChEBI" id="CHEBI:33019"/>
        <dbReference type="ChEBI" id="CHEBI:37563"/>
        <dbReference type="ChEBI" id="CHEBI:58332"/>
        <dbReference type="ChEBI" id="CHEBI:58608"/>
        <dbReference type="EC" id="2.7.7.41"/>
    </reaction>
</comment>
<feature type="region of interest" description="Disordered" evidence="19">
    <location>
        <begin position="1"/>
        <end position="32"/>
    </location>
</feature>
<comment type="caution">
    <text evidence="21">The sequence shown here is derived from an EMBL/GenBank/DDBJ whole genome shotgun (WGS) entry which is preliminary data.</text>
</comment>
<keyword evidence="10 18" id="KW-0808">Transferase</keyword>
<keyword evidence="15 20" id="KW-0472">Membrane</keyword>
<dbReference type="PANTHER" id="PTHR46382">
    <property type="entry name" value="PHOSPHATIDATE CYTIDYLYLTRANSFERASE"/>
    <property type="match status" value="1"/>
</dbReference>
<feature type="transmembrane region" description="Helical" evidence="20">
    <location>
        <begin position="252"/>
        <end position="270"/>
    </location>
</feature>
<evidence type="ECO:0000256" key="7">
    <source>
        <dbReference type="ARBA" id="ARBA00019373"/>
    </source>
</evidence>
<evidence type="ECO:0000256" key="4">
    <source>
        <dbReference type="ARBA" id="ARBA00005189"/>
    </source>
</evidence>
<evidence type="ECO:0000313" key="21">
    <source>
        <dbReference type="EMBL" id="KOS10314.1"/>
    </source>
</evidence>
<evidence type="ECO:0000256" key="14">
    <source>
        <dbReference type="ARBA" id="ARBA00023098"/>
    </source>
</evidence>
<evidence type="ECO:0000256" key="6">
    <source>
        <dbReference type="ARBA" id="ARBA00012487"/>
    </source>
</evidence>
<feature type="transmembrane region" description="Helical" evidence="20">
    <location>
        <begin position="276"/>
        <end position="295"/>
    </location>
</feature>
<accession>A0A0M8MM82</accession>
<evidence type="ECO:0000256" key="10">
    <source>
        <dbReference type="ARBA" id="ARBA00022679"/>
    </source>
</evidence>
<keyword evidence="12 18" id="KW-0548">Nucleotidyltransferase</keyword>
<evidence type="ECO:0000256" key="16">
    <source>
        <dbReference type="ARBA" id="ARBA00023209"/>
    </source>
</evidence>
<evidence type="ECO:0000256" key="19">
    <source>
        <dbReference type="SAM" id="MobiDB-lite"/>
    </source>
</evidence>
<dbReference type="AlphaFoldDB" id="A0A0M8MM82"/>
<dbReference type="KEGG" id="mcw:A8L33_11305"/>
<evidence type="ECO:0000256" key="20">
    <source>
        <dbReference type="SAM" id="Phobius"/>
    </source>
</evidence>
<dbReference type="PATRIC" id="fig|84292.3.peg.2191"/>
<keyword evidence="8" id="KW-1003">Cell membrane</keyword>
<keyword evidence="16" id="KW-0594">Phospholipid biosynthesis</keyword>
<feature type="transmembrane region" description="Helical" evidence="20">
    <location>
        <begin position="74"/>
        <end position="91"/>
    </location>
</feature>
<dbReference type="EC" id="2.7.7.41" evidence="6 18"/>
<comment type="pathway">
    <text evidence="3 18">Phospholipid metabolism; CDP-diacylglycerol biosynthesis; CDP-diacylglycerol from sn-glycerol 3-phosphate: step 3/3.</text>
</comment>
<dbReference type="GO" id="GO:0016024">
    <property type="term" value="P:CDP-diacylglycerol biosynthetic process"/>
    <property type="evidence" value="ECO:0007669"/>
    <property type="project" value="UniProtKB-UniPathway"/>
</dbReference>
<protein>
    <recommendedName>
        <fullName evidence="7 18">Phosphatidate cytidylyltransferase</fullName>
        <ecNumber evidence="6 18">2.7.7.41</ecNumber>
    </recommendedName>
</protein>
<dbReference type="InterPro" id="IPR000374">
    <property type="entry name" value="PC_trans"/>
</dbReference>
<evidence type="ECO:0000313" key="22">
    <source>
        <dbReference type="Proteomes" id="UP000037737"/>
    </source>
</evidence>
<comment type="subcellular location">
    <subcellularLocation>
        <location evidence="2">Cell membrane</location>
        <topology evidence="2">Multi-pass membrane protein</topology>
    </subcellularLocation>
</comment>
<evidence type="ECO:0000256" key="15">
    <source>
        <dbReference type="ARBA" id="ARBA00023136"/>
    </source>
</evidence>
<evidence type="ECO:0000256" key="18">
    <source>
        <dbReference type="RuleBase" id="RU003938"/>
    </source>
</evidence>
<keyword evidence="17" id="KW-1208">Phospholipid metabolism</keyword>